<evidence type="ECO:0000313" key="2">
    <source>
        <dbReference type="Proteomes" id="UP001055117"/>
    </source>
</evidence>
<sequence>MVERPLYIVRGLSKNGTVTYNCPTPEWAVRKNRDLIQSKLTDVTITGPDGRILSLRELEALSDEGAVPKACALASRA</sequence>
<proteinExistence type="predicted"/>
<dbReference type="EMBL" id="BPQG01000083">
    <property type="protein sequence ID" value="GJD46683.1"/>
    <property type="molecule type" value="Genomic_DNA"/>
</dbReference>
<reference evidence="1 2" key="1">
    <citation type="journal article" date="2021" name="Front. Microbiol.">
        <title>Comprehensive Comparative Genomics and Phenotyping of Methylobacterium Species.</title>
        <authorList>
            <person name="Alessa O."/>
            <person name="Ogura Y."/>
            <person name="Fujitani Y."/>
            <person name="Takami H."/>
            <person name="Hayashi T."/>
            <person name="Sahin N."/>
            <person name="Tani A."/>
        </authorList>
    </citation>
    <scope>NUCLEOTIDE SEQUENCE [LARGE SCALE GENOMIC DNA]</scope>
    <source>
        <strain evidence="1 2">DSM 23679</strain>
    </source>
</reference>
<keyword evidence="2" id="KW-1185">Reference proteome</keyword>
<name>A0ABQ4QN47_9HYPH</name>
<comment type="caution">
    <text evidence="1">The sequence shown here is derived from an EMBL/GenBank/DDBJ whole genome shotgun (WGS) entry which is preliminary data.</text>
</comment>
<organism evidence="1 2">
    <name type="scientific">Methylobacterium cerastii</name>
    <dbReference type="NCBI Taxonomy" id="932741"/>
    <lineage>
        <taxon>Bacteria</taxon>
        <taxon>Pseudomonadati</taxon>
        <taxon>Pseudomonadota</taxon>
        <taxon>Alphaproteobacteria</taxon>
        <taxon>Hyphomicrobiales</taxon>
        <taxon>Methylobacteriaceae</taxon>
        <taxon>Methylobacterium</taxon>
    </lineage>
</organism>
<accession>A0ABQ4QN47</accession>
<dbReference type="Proteomes" id="UP001055117">
    <property type="component" value="Unassembled WGS sequence"/>
</dbReference>
<evidence type="ECO:0008006" key="3">
    <source>
        <dbReference type="Google" id="ProtNLM"/>
    </source>
</evidence>
<protein>
    <recommendedName>
        <fullName evidence="3">DUF2188 domain-containing protein</fullName>
    </recommendedName>
</protein>
<gene>
    <name evidence="1" type="ORF">AFCDBAGC_4566</name>
</gene>
<evidence type="ECO:0000313" key="1">
    <source>
        <dbReference type="EMBL" id="GJD46683.1"/>
    </source>
</evidence>